<reference evidence="5" key="1">
    <citation type="submission" date="2022-04" db="EMBL/GenBank/DDBJ databases">
        <title>Tomato heritable bacteria conferring resistance against bacterial wilt.</title>
        <authorList>
            <person name="Yin J."/>
        </authorList>
    </citation>
    <scope>NUCLEOTIDE SEQUENCE</scope>
    <source>
        <strain evidence="5">Cra20</strain>
    </source>
</reference>
<feature type="region of interest" description="Disordered" evidence="2">
    <location>
        <begin position="151"/>
        <end position="173"/>
    </location>
</feature>
<dbReference type="Gene3D" id="1.25.40.10">
    <property type="entry name" value="Tetratricopeptide repeat domain"/>
    <property type="match status" value="1"/>
</dbReference>
<keyword evidence="3" id="KW-0812">Transmembrane</keyword>
<dbReference type="Gene3D" id="2.120.10.30">
    <property type="entry name" value="TolB, C-terminal domain"/>
    <property type="match status" value="3"/>
</dbReference>
<evidence type="ECO:0000259" key="4">
    <source>
        <dbReference type="SMART" id="SM01043"/>
    </source>
</evidence>
<comment type="caution">
    <text evidence="5">The sequence shown here is derived from an EMBL/GenBank/DDBJ whole genome shotgun (WGS) entry which is preliminary data.</text>
</comment>
<feature type="domain" description="Bacterial transcriptional activator" evidence="4">
    <location>
        <begin position="10"/>
        <end position="149"/>
    </location>
</feature>
<dbReference type="Pfam" id="PF03704">
    <property type="entry name" value="BTAD"/>
    <property type="match status" value="1"/>
</dbReference>
<comment type="similarity">
    <text evidence="1">Belongs to the TolB family.</text>
</comment>
<dbReference type="InterPro" id="IPR011990">
    <property type="entry name" value="TPR-like_helical_dom_sf"/>
</dbReference>
<organism evidence="5">
    <name type="scientific">Sphingomonas psychrotolerans</name>
    <dbReference type="NCBI Taxonomy" id="1327635"/>
    <lineage>
        <taxon>Bacteria</taxon>
        <taxon>Pseudomonadati</taxon>
        <taxon>Pseudomonadota</taxon>
        <taxon>Alphaproteobacteria</taxon>
        <taxon>Sphingomonadales</taxon>
        <taxon>Sphingomonadaceae</taxon>
        <taxon>Sphingomonas</taxon>
    </lineage>
</organism>
<sequence>MLRLSGEVAVDVATLRATLREPAPDADIPDLYGSGLLTGFTLRDAPAFNEWLAIEQAHLRQQVVGRLIEVTEANSLAGTDLNAGAAAALKLLAIDPYNEGGHRALMRIYARQGRAALAIAQYRALSELLRSELQLPPEAETQRLYEQIATSRRDRVVDPKPSPAKAPDRLLPAESVRELSGDLPDPMVTADLTPAAVQPGTQRNRRRHWLIGSLVGALVVLGGGVLTIARSIDDWRSAAPAIARLRPLVGDAMNPDQLALSPDGTQLVFSAARAQGSDLFLVNADGNGSPQQLARDDGDEEAPAWHPDGRSVVFVRYRQGTSWVVLKRLPAGSEEMLATWPGRIQSLTWSPDASYLLASASRGVGRNFRLMRLDHARAHWSALPGGMSGAMRDISPRIAPDGKSVLFIRESGTVGSEIFIRDLASGAERRVAGQAGRVWSAGWSKGGRGVIYGSEEGGESTLWYLQPGSEAPNRRRLATGLHLYWALSLSASGDKLALVTSRTNPTFWKLPDDAVPGTPARRIEMLAGVGDRNPEETILGEIIFVSSRTGEEQLWKRRRDGSLQQLTHGVGRRYELPFASPDGRWIAIAIVRDGASDIYVLDASTGAARRLTRGLAASPTSWSPDGRHLYFRRTGRTYEIFRLEVATGQVSQVTHEGGVAGIPTRDGKEFIYVKDDHVNVWRRSLGADGKLIGPEVRLVGDMAGVADVRRNHLIYLAREQPAGTKALKRYDLQSGRSSVMSRDEAVLGTLTLSASPLGGVIFEKNEQRRDISLIEFE</sequence>
<dbReference type="SMART" id="SM01043">
    <property type="entry name" value="BTAD"/>
    <property type="match status" value="1"/>
</dbReference>
<name>A0ABU3N2L0_9SPHN</name>
<evidence type="ECO:0000313" key="5">
    <source>
        <dbReference type="EMBL" id="MDT8758772.1"/>
    </source>
</evidence>
<accession>A0ABU3N2L0</accession>
<keyword evidence="3" id="KW-0472">Membrane</keyword>
<gene>
    <name evidence="5" type="ORF">MZO42_08680</name>
</gene>
<evidence type="ECO:0000256" key="2">
    <source>
        <dbReference type="SAM" id="MobiDB-lite"/>
    </source>
</evidence>
<dbReference type="InterPro" id="IPR011042">
    <property type="entry name" value="6-blade_b-propeller_TolB-like"/>
</dbReference>
<proteinExistence type="inferred from homology"/>
<dbReference type="PANTHER" id="PTHR36842">
    <property type="entry name" value="PROTEIN TOLB HOMOLOG"/>
    <property type="match status" value="1"/>
</dbReference>
<dbReference type="PANTHER" id="PTHR36842:SF1">
    <property type="entry name" value="PROTEIN TOLB"/>
    <property type="match status" value="1"/>
</dbReference>
<dbReference type="InterPro" id="IPR005158">
    <property type="entry name" value="BTAD"/>
</dbReference>
<keyword evidence="3" id="KW-1133">Transmembrane helix</keyword>
<dbReference type="SUPFAM" id="SSF48452">
    <property type="entry name" value="TPR-like"/>
    <property type="match status" value="1"/>
</dbReference>
<dbReference type="SUPFAM" id="SSF82171">
    <property type="entry name" value="DPP6 N-terminal domain-like"/>
    <property type="match status" value="3"/>
</dbReference>
<dbReference type="Pfam" id="PF07676">
    <property type="entry name" value="PD40"/>
    <property type="match status" value="5"/>
</dbReference>
<evidence type="ECO:0000256" key="1">
    <source>
        <dbReference type="ARBA" id="ARBA00009820"/>
    </source>
</evidence>
<feature type="transmembrane region" description="Helical" evidence="3">
    <location>
        <begin position="209"/>
        <end position="229"/>
    </location>
</feature>
<evidence type="ECO:0000256" key="3">
    <source>
        <dbReference type="SAM" id="Phobius"/>
    </source>
</evidence>
<dbReference type="EMBL" id="JALMLT010000002">
    <property type="protein sequence ID" value="MDT8758772.1"/>
    <property type="molecule type" value="Genomic_DNA"/>
</dbReference>
<protein>
    <recommendedName>
        <fullName evidence="4">Bacterial transcriptional activator domain-containing protein</fullName>
    </recommendedName>
</protein>
<dbReference type="InterPro" id="IPR011659">
    <property type="entry name" value="WD40"/>
</dbReference>